<dbReference type="EC" id="3.2.1.21" evidence="5"/>
<dbReference type="InterPro" id="IPR017853">
    <property type="entry name" value="GH"/>
</dbReference>
<dbReference type="Pfam" id="PF01915">
    <property type="entry name" value="Glyco_hydro_3_C"/>
    <property type="match status" value="1"/>
</dbReference>
<dbReference type="SMART" id="SM01217">
    <property type="entry name" value="Fn3_like"/>
    <property type="match status" value="1"/>
</dbReference>
<evidence type="ECO:0000256" key="13">
    <source>
        <dbReference type="ARBA" id="ARBA00023326"/>
    </source>
</evidence>
<feature type="signal peptide" evidence="19">
    <location>
        <begin position="1"/>
        <end position="25"/>
    </location>
</feature>
<comment type="pathway">
    <text evidence="3">Glycan metabolism; cellulose degradation.</text>
</comment>
<dbReference type="InterPro" id="IPR002772">
    <property type="entry name" value="Glyco_hydro_3_C"/>
</dbReference>
<evidence type="ECO:0000256" key="18">
    <source>
        <dbReference type="ARBA" id="ARBA00041808"/>
    </source>
</evidence>
<dbReference type="GeneID" id="81371878"/>
<evidence type="ECO:0000256" key="14">
    <source>
        <dbReference type="ARBA" id="ARBA00024983"/>
    </source>
</evidence>
<dbReference type="InterPro" id="IPR013783">
    <property type="entry name" value="Ig-like_fold"/>
</dbReference>
<evidence type="ECO:0000313" key="22">
    <source>
        <dbReference type="Proteomes" id="UP001147747"/>
    </source>
</evidence>
<dbReference type="FunFam" id="3.20.20.300:FF:000002">
    <property type="entry name" value="Probable beta-glucosidase"/>
    <property type="match status" value="1"/>
</dbReference>
<keyword evidence="13" id="KW-0624">Polysaccharide degradation</keyword>
<dbReference type="Gene3D" id="2.60.40.10">
    <property type="entry name" value="Immunoglobulins"/>
    <property type="match status" value="1"/>
</dbReference>
<keyword evidence="11" id="KW-0119">Carbohydrate metabolism</keyword>
<sequence length="787" mass="85073">MLFKLRVSIATAIFVTSLYSKETLAYDAADDAIDASKWAAASTKVNHLIAKLNLTEKASMVTGTADGQCIGNLASVERIGFGGLCLSDGPQGLHLADLASVFPSGLTAAATWDRDLIARRGAAMGAEFRGKGANVMLGPSTGPLGRSPWGGRNWEGFSPDPYLSGVAMQETIRSVQALGVQACAKHFIGNEQETHRTNEEIDGFDVAAVSANIDDRTLHEVYLWPFADAVKAGVASLMCSYNRVNMTYSCENDLLLNKILRDELGFEGYVMSDWFATHSGARAINAGLDLSMPGYLSETDFTHSYFGSHVVSGVKNGSISEHRLNEMIQRILTPYFYFNQDTDYPTIDPSSYAVTAATYGLLSAEDLAPAGRDVRGNHSTLIREIGSAGTVLLKNLNNILPLESPMVIGVFGNDAPDVTAGLLYPSNNNGFEIGTLTVGGGSGSGRNSYIVSPLEAIKARAKHDGSRVIYLTDNDIVAEGDFKGIYPWPDICLVFLKTWVSEGIDRITLEADWNSTEVVNQVASICPGKTVVITHTGGVNSMPWADNENVTAILAAHYPGQESGNSIVDILWGDVNPSGKLPYTIAKNTSDYNTPILNLTGASAAISDAWQVNFTEGLMIDYRHFDAQEITPLYEFGYGLSYTSFNLSTELSVQYHGIVNGDVSALSLDSNKKTPVGGNSDLWCKMIEVDTAVVNTGFVAGATIVQLYLSYPMKSMPSGTPFKVLRGFEKVTLSPGAHQMIRFSLRRRDLSFWDTEAQQWRIPEGLFNISVGFSSRDLPISVSAQIL</sequence>
<dbReference type="OrthoDB" id="416222at2759"/>
<dbReference type="RefSeq" id="XP_056483518.1">
    <property type="nucleotide sequence ID" value="XM_056632898.1"/>
</dbReference>
<evidence type="ECO:0000256" key="7">
    <source>
        <dbReference type="ARBA" id="ARBA00022729"/>
    </source>
</evidence>
<protein>
    <recommendedName>
        <fullName evidence="15">Probable beta-glucosidase G</fullName>
        <ecNumber evidence="5">3.2.1.21</ecNumber>
    </recommendedName>
    <alternativeName>
        <fullName evidence="16">Beta-D-glucoside glucohydrolase G</fullName>
    </alternativeName>
    <alternativeName>
        <fullName evidence="17">Cellobiase G</fullName>
    </alternativeName>
    <alternativeName>
        <fullName evidence="18">Gentiobiase G</fullName>
    </alternativeName>
</protein>
<dbReference type="PRINTS" id="PR00133">
    <property type="entry name" value="GLHYDRLASE3"/>
</dbReference>
<dbReference type="Gene3D" id="3.20.20.300">
    <property type="entry name" value="Glycoside hydrolase, family 3, N-terminal domain"/>
    <property type="match status" value="1"/>
</dbReference>
<evidence type="ECO:0000259" key="20">
    <source>
        <dbReference type="SMART" id="SM01217"/>
    </source>
</evidence>
<evidence type="ECO:0000256" key="3">
    <source>
        <dbReference type="ARBA" id="ARBA00004987"/>
    </source>
</evidence>
<comment type="subcellular location">
    <subcellularLocation>
        <location evidence="2">Secreted</location>
    </subcellularLocation>
</comment>
<dbReference type="InterPro" id="IPR036881">
    <property type="entry name" value="Glyco_hydro_3_C_sf"/>
</dbReference>
<feature type="chain" id="PRO_5040729460" description="Probable beta-glucosidase G" evidence="19">
    <location>
        <begin position="26"/>
        <end position="787"/>
    </location>
</feature>
<evidence type="ECO:0000256" key="9">
    <source>
        <dbReference type="ARBA" id="ARBA00023001"/>
    </source>
</evidence>
<dbReference type="Gene3D" id="3.40.50.1700">
    <property type="entry name" value="Glycoside hydrolase family 3 C-terminal domain"/>
    <property type="match status" value="1"/>
</dbReference>
<dbReference type="PANTHER" id="PTHR42715:SF12">
    <property type="entry name" value="BETA-GLUCOSIDASE G-RELATED"/>
    <property type="match status" value="1"/>
</dbReference>
<evidence type="ECO:0000256" key="2">
    <source>
        <dbReference type="ARBA" id="ARBA00004613"/>
    </source>
</evidence>
<gene>
    <name evidence="21" type="ORF">N7509_008261</name>
</gene>
<evidence type="ECO:0000256" key="15">
    <source>
        <dbReference type="ARBA" id="ARBA00039579"/>
    </source>
</evidence>
<dbReference type="PANTHER" id="PTHR42715">
    <property type="entry name" value="BETA-GLUCOSIDASE"/>
    <property type="match status" value="1"/>
</dbReference>
<comment type="similarity">
    <text evidence="4">Belongs to the glycosyl hydrolase 3 family.</text>
</comment>
<evidence type="ECO:0000313" key="21">
    <source>
        <dbReference type="EMBL" id="KAJ5385720.1"/>
    </source>
</evidence>
<dbReference type="InterPro" id="IPR001764">
    <property type="entry name" value="Glyco_hydro_3_N"/>
</dbReference>
<accession>A0A9W9VM94</accession>
<evidence type="ECO:0000256" key="16">
    <source>
        <dbReference type="ARBA" id="ARBA00041276"/>
    </source>
</evidence>
<comment type="catalytic activity">
    <reaction evidence="1">
        <text>Hydrolysis of terminal, non-reducing beta-D-glucosyl residues with release of beta-D-glucose.</text>
        <dbReference type="EC" id="3.2.1.21"/>
    </reaction>
</comment>
<dbReference type="Pfam" id="PF14310">
    <property type="entry name" value="Fn3-like"/>
    <property type="match status" value="1"/>
</dbReference>
<dbReference type="Pfam" id="PF00933">
    <property type="entry name" value="Glyco_hydro_3"/>
    <property type="match status" value="1"/>
</dbReference>
<evidence type="ECO:0000256" key="6">
    <source>
        <dbReference type="ARBA" id="ARBA00022525"/>
    </source>
</evidence>
<dbReference type="InterPro" id="IPR026891">
    <property type="entry name" value="Fn3-like"/>
</dbReference>
<dbReference type="GO" id="GO:0008422">
    <property type="term" value="F:beta-glucosidase activity"/>
    <property type="evidence" value="ECO:0007669"/>
    <property type="project" value="UniProtKB-EC"/>
</dbReference>
<evidence type="ECO:0000256" key="11">
    <source>
        <dbReference type="ARBA" id="ARBA00023277"/>
    </source>
</evidence>
<keyword evidence="7 19" id="KW-0732">Signal</keyword>
<feature type="domain" description="Fibronectin type III-like" evidence="20">
    <location>
        <begin position="703"/>
        <end position="775"/>
    </location>
</feature>
<evidence type="ECO:0000256" key="1">
    <source>
        <dbReference type="ARBA" id="ARBA00000448"/>
    </source>
</evidence>
<dbReference type="Proteomes" id="UP001147747">
    <property type="component" value="Unassembled WGS sequence"/>
</dbReference>
<dbReference type="InterPro" id="IPR036962">
    <property type="entry name" value="Glyco_hydro_3_N_sf"/>
</dbReference>
<dbReference type="SUPFAM" id="SSF52279">
    <property type="entry name" value="Beta-D-glucan exohydrolase, C-terminal domain"/>
    <property type="match status" value="1"/>
</dbReference>
<keyword evidence="9" id="KW-0136">Cellulose degradation</keyword>
<keyword evidence="8" id="KW-0378">Hydrolase</keyword>
<organism evidence="21 22">
    <name type="scientific">Penicillium cosmopolitanum</name>
    <dbReference type="NCBI Taxonomy" id="1131564"/>
    <lineage>
        <taxon>Eukaryota</taxon>
        <taxon>Fungi</taxon>
        <taxon>Dikarya</taxon>
        <taxon>Ascomycota</taxon>
        <taxon>Pezizomycotina</taxon>
        <taxon>Eurotiomycetes</taxon>
        <taxon>Eurotiomycetidae</taxon>
        <taxon>Eurotiales</taxon>
        <taxon>Aspergillaceae</taxon>
        <taxon>Penicillium</taxon>
    </lineage>
</organism>
<comment type="caution">
    <text evidence="21">The sequence shown here is derived from an EMBL/GenBank/DDBJ whole genome shotgun (WGS) entry which is preliminary data.</text>
</comment>
<dbReference type="EMBL" id="JAPZBU010000009">
    <property type="protein sequence ID" value="KAJ5385720.1"/>
    <property type="molecule type" value="Genomic_DNA"/>
</dbReference>
<evidence type="ECO:0000256" key="17">
    <source>
        <dbReference type="ARBA" id="ARBA00041601"/>
    </source>
</evidence>
<name>A0A9W9VM94_9EURO</name>
<keyword evidence="12" id="KW-0326">Glycosidase</keyword>
<dbReference type="SUPFAM" id="SSF51445">
    <property type="entry name" value="(Trans)glycosidases"/>
    <property type="match status" value="1"/>
</dbReference>
<reference evidence="21" key="1">
    <citation type="submission" date="2022-12" db="EMBL/GenBank/DDBJ databases">
        <authorList>
            <person name="Petersen C."/>
        </authorList>
    </citation>
    <scope>NUCLEOTIDE SEQUENCE</scope>
    <source>
        <strain evidence="21">IBT 29677</strain>
    </source>
</reference>
<reference evidence="21" key="2">
    <citation type="journal article" date="2023" name="IMA Fungus">
        <title>Comparative genomic study of the Penicillium genus elucidates a diverse pangenome and 15 lateral gene transfer events.</title>
        <authorList>
            <person name="Petersen C."/>
            <person name="Sorensen T."/>
            <person name="Nielsen M.R."/>
            <person name="Sondergaard T.E."/>
            <person name="Sorensen J.L."/>
            <person name="Fitzpatrick D.A."/>
            <person name="Frisvad J.C."/>
            <person name="Nielsen K.L."/>
        </authorList>
    </citation>
    <scope>NUCLEOTIDE SEQUENCE</scope>
    <source>
        <strain evidence="21">IBT 29677</strain>
    </source>
</reference>
<evidence type="ECO:0000256" key="19">
    <source>
        <dbReference type="SAM" id="SignalP"/>
    </source>
</evidence>
<proteinExistence type="inferred from homology"/>
<keyword evidence="6" id="KW-0964">Secreted</keyword>
<evidence type="ECO:0000256" key="8">
    <source>
        <dbReference type="ARBA" id="ARBA00022801"/>
    </source>
</evidence>
<evidence type="ECO:0000256" key="4">
    <source>
        <dbReference type="ARBA" id="ARBA00005336"/>
    </source>
</evidence>
<evidence type="ECO:0000256" key="12">
    <source>
        <dbReference type="ARBA" id="ARBA00023295"/>
    </source>
</evidence>
<keyword evidence="10" id="KW-0325">Glycoprotein</keyword>
<dbReference type="GO" id="GO:0030245">
    <property type="term" value="P:cellulose catabolic process"/>
    <property type="evidence" value="ECO:0007669"/>
    <property type="project" value="UniProtKB-KW"/>
</dbReference>
<keyword evidence="22" id="KW-1185">Reference proteome</keyword>
<dbReference type="AlphaFoldDB" id="A0A9W9VM94"/>
<evidence type="ECO:0000256" key="5">
    <source>
        <dbReference type="ARBA" id="ARBA00012744"/>
    </source>
</evidence>
<comment type="function">
    <text evidence="14">Beta-glucosidases are one of a number of cellulolytic enzymes involved in the degradation of cellulosic biomass. Catalyzes the last step releasing glucose from the inhibitory cellobiose.</text>
</comment>
<evidence type="ECO:0000256" key="10">
    <source>
        <dbReference type="ARBA" id="ARBA00023180"/>
    </source>
</evidence>
<dbReference type="InterPro" id="IPR050288">
    <property type="entry name" value="Cellulose_deg_GH3"/>
</dbReference>
<dbReference type="GO" id="GO:0005576">
    <property type="term" value="C:extracellular region"/>
    <property type="evidence" value="ECO:0007669"/>
    <property type="project" value="UniProtKB-SubCell"/>
</dbReference>